<dbReference type="GO" id="GO:0006355">
    <property type="term" value="P:regulation of DNA-templated transcription"/>
    <property type="evidence" value="ECO:0007669"/>
    <property type="project" value="InterPro"/>
</dbReference>
<feature type="domain" description="NusB/RsmB/TIM44" evidence="2">
    <location>
        <begin position="6"/>
        <end position="85"/>
    </location>
</feature>
<sequence>MPKRSKARVLALQIIFQLQGQSDDSLAKLDDFVKEAGLDASLSSYGRELALEAWANRSEADELIDKFAHDWRASSLPAGGLAILR</sequence>
<evidence type="ECO:0000313" key="3">
    <source>
        <dbReference type="EMBL" id="KKL87495.1"/>
    </source>
</evidence>
<comment type="caution">
    <text evidence="3">The sequence shown here is derived from an EMBL/GenBank/DDBJ whole genome shotgun (WGS) entry which is preliminary data.</text>
</comment>
<dbReference type="EMBL" id="LAZR01020820">
    <property type="protein sequence ID" value="KKL87495.1"/>
    <property type="molecule type" value="Genomic_DNA"/>
</dbReference>
<dbReference type="AlphaFoldDB" id="A0A0F9I0U6"/>
<protein>
    <recommendedName>
        <fullName evidence="2">NusB/RsmB/TIM44 domain-containing protein</fullName>
    </recommendedName>
</protein>
<evidence type="ECO:0000259" key="2">
    <source>
        <dbReference type="Pfam" id="PF01029"/>
    </source>
</evidence>
<name>A0A0F9I0U6_9ZZZZ</name>
<dbReference type="SUPFAM" id="SSF48013">
    <property type="entry name" value="NusB-like"/>
    <property type="match status" value="1"/>
</dbReference>
<dbReference type="Gene3D" id="1.10.940.10">
    <property type="entry name" value="NusB-like"/>
    <property type="match status" value="1"/>
</dbReference>
<gene>
    <name evidence="3" type="ORF">LCGC14_1934170</name>
</gene>
<keyword evidence="1" id="KW-0694">RNA-binding</keyword>
<dbReference type="Pfam" id="PF01029">
    <property type="entry name" value="NusB"/>
    <property type="match status" value="1"/>
</dbReference>
<evidence type="ECO:0000256" key="1">
    <source>
        <dbReference type="ARBA" id="ARBA00022884"/>
    </source>
</evidence>
<dbReference type="GO" id="GO:0003723">
    <property type="term" value="F:RNA binding"/>
    <property type="evidence" value="ECO:0007669"/>
    <property type="project" value="UniProtKB-KW"/>
</dbReference>
<dbReference type="InterPro" id="IPR035926">
    <property type="entry name" value="NusB-like_sf"/>
</dbReference>
<organism evidence="3">
    <name type="scientific">marine sediment metagenome</name>
    <dbReference type="NCBI Taxonomy" id="412755"/>
    <lineage>
        <taxon>unclassified sequences</taxon>
        <taxon>metagenomes</taxon>
        <taxon>ecological metagenomes</taxon>
    </lineage>
</organism>
<proteinExistence type="predicted"/>
<dbReference type="InterPro" id="IPR006027">
    <property type="entry name" value="NusB_RsmB_TIM44"/>
</dbReference>
<reference evidence="3" key="1">
    <citation type="journal article" date="2015" name="Nature">
        <title>Complex archaea that bridge the gap between prokaryotes and eukaryotes.</title>
        <authorList>
            <person name="Spang A."/>
            <person name="Saw J.H."/>
            <person name="Jorgensen S.L."/>
            <person name="Zaremba-Niedzwiedzka K."/>
            <person name="Martijn J."/>
            <person name="Lind A.E."/>
            <person name="van Eijk R."/>
            <person name="Schleper C."/>
            <person name="Guy L."/>
            <person name="Ettema T.J."/>
        </authorList>
    </citation>
    <scope>NUCLEOTIDE SEQUENCE</scope>
</reference>
<feature type="non-terminal residue" evidence="3">
    <location>
        <position position="85"/>
    </location>
</feature>
<accession>A0A0F9I0U6</accession>